<dbReference type="SUPFAM" id="SSF52091">
    <property type="entry name" value="SpoIIaa-like"/>
    <property type="match status" value="1"/>
</dbReference>
<dbReference type="AlphaFoldDB" id="A0A5B8YFW6"/>
<evidence type="ECO:0008006" key="3">
    <source>
        <dbReference type="Google" id="ProtNLM"/>
    </source>
</evidence>
<reference evidence="1 2" key="1">
    <citation type="submission" date="2019-08" db="EMBL/GenBank/DDBJ databases">
        <title>Antarcticibacterium arcticum sp. nov., a bacterium isolated from marine sediment of the Canadian Beaufort Sea.</title>
        <authorList>
            <person name="Lee Y.M."/>
            <person name="Baek K."/>
            <person name="Lee D.-H."/>
            <person name="Shin S.C."/>
            <person name="Jin Y.K."/>
            <person name="Park Y."/>
        </authorList>
    </citation>
    <scope>NUCLEOTIDE SEQUENCE [LARGE SCALE GENOMIC DNA]</scope>
    <source>
        <strain evidence="1 2">PAMC 28998</strain>
    </source>
</reference>
<keyword evidence="2" id="KW-1185">Reference proteome</keyword>
<evidence type="ECO:0000313" key="1">
    <source>
        <dbReference type="EMBL" id="QED36815.1"/>
    </source>
</evidence>
<evidence type="ECO:0000313" key="2">
    <source>
        <dbReference type="Proteomes" id="UP000321954"/>
    </source>
</evidence>
<dbReference type="InterPro" id="IPR036513">
    <property type="entry name" value="STAS_dom_sf"/>
</dbReference>
<proteinExistence type="predicted"/>
<sequence>MEEILRTIELEFTTLEFHENFVISRVREGVIISKKQVHDLVEVCSDIYKGKKFVYISKRVNNYNVDPTIYLNIKHVKNLAGIAIVSTKASSINMANFEQVFSKVPFSVFMEMEDALEWVKDILAK</sequence>
<accession>A0A5B8YFW6</accession>
<dbReference type="InterPro" id="IPR038396">
    <property type="entry name" value="SpoIIAA-like_sf"/>
</dbReference>
<dbReference type="OrthoDB" id="1144359at2"/>
<protein>
    <recommendedName>
        <fullName evidence="3">STAS/SEC14 domain-containing protein</fullName>
    </recommendedName>
</protein>
<dbReference type="RefSeq" id="WP_146831009.1">
    <property type="nucleotide sequence ID" value="NZ_CP042476.1"/>
</dbReference>
<dbReference type="EMBL" id="CP042476">
    <property type="protein sequence ID" value="QED36815.1"/>
    <property type="molecule type" value="Genomic_DNA"/>
</dbReference>
<name>A0A5B8YFW6_9FLAO</name>
<dbReference type="KEGG" id="anp:FK178_03410"/>
<gene>
    <name evidence="1" type="ORF">FK178_03410</name>
</gene>
<dbReference type="Proteomes" id="UP000321954">
    <property type="component" value="Chromosome"/>
</dbReference>
<organism evidence="1 2">
    <name type="scientific">Antarcticibacterium arcticum</name>
    <dbReference type="NCBI Taxonomy" id="2585771"/>
    <lineage>
        <taxon>Bacteria</taxon>
        <taxon>Pseudomonadati</taxon>
        <taxon>Bacteroidota</taxon>
        <taxon>Flavobacteriia</taxon>
        <taxon>Flavobacteriales</taxon>
        <taxon>Flavobacteriaceae</taxon>
        <taxon>Antarcticibacterium</taxon>
    </lineage>
</organism>
<dbReference type="Gene3D" id="3.40.50.10600">
    <property type="entry name" value="SpoIIaa-like domains"/>
    <property type="match status" value="1"/>
</dbReference>